<feature type="domain" description="HTH cro/C1-type" evidence="1">
    <location>
        <begin position="84"/>
        <end position="139"/>
    </location>
</feature>
<evidence type="ECO:0000313" key="3">
    <source>
        <dbReference type="Proteomes" id="UP000245657"/>
    </source>
</evidence>
<protein>
    <submittedName>
        <fullName evidence="2">TIGR00270 family protein</fullName>
    </submittedName>
</protein>
<dbReference type="Gene3D" id="1.10.260.40">
    <property type="entry name" value="lambda repressor-like DNA-binding domains"/>
    <property type="match status" value="1"/>
</dbReference>
<dbReference type="InterPro" id="IPR004451">
    <property type="entry name" value="MJ0586"/>
</dbReference>
<dbReference type="RefSeq" id="WP_109967237.1">
    <property type="nucleotide sequence ID" value="NZ_CP176093.1"/>
</dbReference>
<proteinExistence type="predicted"/>
<gene>
    <name evidence="2" type="ORF">DK846_01990</name>
</gene>
<dbReference type="Proteomes" id="UP000245657">
    <property type="component" value="Unassembled WGS sequence"/>
</dbReference>
<dbReference type="CDD" id="cd00093">
    <property type="entry name" value="HTH_XRE"/>
    <property type="match status" value="1"/>
</dbReference>
<dbReference type="InterPro" id="IPR010982">
    <property type="entry name" value="Lambda_DNA-bd_dom_sf"/>
</dbReference>
<comment type="caution">
    <text evidence="2">The sequence shown here is derived from an EMBL/GenBank/DDBJ whole genome shotgun (WGS) entry which is preliminary data.</text>
</comment>
<evidence type="ECO:0000259" key="1">
    <source>
        <dbReference type="PROSITE" id="PS50943"/>
    </source>
</evidence>
<name>A0A2V2NBW8_9EURY</name>
<evidence type="ECO:0000313" key="2">
    <source>
        <dbReference type="EMBL" id="PWR73958.1"/>
    </source>
</evidence>
<dbReference type="GO" id="GO:0003677">
    <property type="term" value="F:DNA binding"/>
    <property type="evidence" value="ECO:0007669"/>
    <property type="project" value="InterPro"/>
</dbReference>
<dbReference type="InterPro" id="IPR001387">
    <property type="entry name" value="Cro/C1-type_HTH"/>
</dbReference>
<dbReference type="NCBIfam" id="TIGR00270">
    <property type="entry name" value="multiprotein bridging factor aMBF1"/>
    <property type="match status" value="1"/>
</dbReference>
<organism evidence="2 3">
    <name type="scientific">Methanospirillum lacunae</name>
    <dbReference type="NCBI Taxonomy" id="668570"/>
    <lineage>
        <taxon>Archaea</taxon>
        <taxon>Methanobacteriati</taxon>
        <taxon>Methanobacteriota</taxon>
        <taxon>Stenosarchaea group</taxon>
        <taxon>Methanomicrobia</taxon>
        <taxon>Methanomicrobiales</taxon>
        <taxon>Methanospirillaceae</taxon>
        <taxon>Methanospirillum</taxon>
    </lineage>
</organism>
<dbReference type="Pfam" id="PF26602">
    <property type="entry name" value="HVO_2718_N"/>
    <property type="match status" value="1"/>
</dbReference>
<accession>A0A2V2NBW8</accession>
<dbReference type="EMBL" id="QGMY01000002">
    <property type="protein sequence ID" value="PWR73958.1"/>
    <property type="molecule type" value="Genomic_DNA"/>
</dbReference>
<dbReference type="Pfam" id="PF01381">
    <property type="entry name" value="HTH_3"/>
    <property type="match status" value="1"/>
</dbReference>
<dbReference type="OrthoDB" id="11138at2157"/>
<keyword evidence="3" id="KW-1185">Reference proteome</keyword>
<dbReference type="SMART" id="SM00530">
    <property type="entry name" value="HTH_XRE"/>
    <property type="match status" value="1"/>
</dbReference>
<dbReference type="AlphaFoldDB" id="A0A2V2NBW8"/>
<sequence>MQCEMCGAESKGPLKRVRIEGAELSVCSNCAKYGTELPGAAKSPAALASRATGYTQASVPQARRSRDLFDQLGGDLVEDYADQIRNARLKLGLSQKDLALAMMEKELLIKKIEKGELIPEEDVRKKIEKELGIKLIEDSSLESLDIHQSRMTTTMGDVIKIKKVKR</sequence>
<dbReference type="SUPFAM" id="SSF47413">
    <property type="entry name" value="lambda repressor-like DNA-binding domains"/>
    <property type="match status" value="1"/>
</dbReference>
<dbReference type="InterPro" id="IPR058562">
    <property type="entry name" value="MJ0586_N"/>
</dbReference>
<reference evidence="2 3" key="1">
    <citation type="submission" date="2018-05" db="EMBL/GenBank/DDBJ databases">
        <title>Draft genome of Methanospirillum lacunae Ki8-1.</title>
        <authorList>
            <person name="Dueholm M.S."/>
            <person name="Nielsen P.H."/>
            <person name="Bakmann L.F."/>
            <person name="Otzen D.E."/>
        </authorList>
    </citation>
    <scope>NUCLEOTIDE SEQUENCE [LARGE SCALE GENOMIC DNA]</scope>
    <source>
        <strain evidence="2 3">Ki8-1</strain>
    </source>
</reference>
<dbReference type="GeneID" id="97549302"/>
<dbReference type="PROSITE" id="PS50943">
    <property type="entry name" value="HTH_CROC1"/>
    <property type="match status" value="1"/>
</dbReference>